<accession>A0ACC0BUY4</accession>
<organism evidence="1 2">
    <name type="scientific">Catharanthus roseus</name>
    <name type="common">Madagascar periwinkle</name>
    <name type="synonym">Vinca rosea</name>
    <dbReference type="NCBI Taxonomy" id="4058"/>
    <lineage>
        <taxon>Eukaryota</taxon>
        <taxon>Viridiplantae</taxon>
        <taxon>Streptophyta</taxon>
        <taxon>Embryophyta</taxon>
        <taxon>Tracheophyta</taxon>
        <taxon>Spermatophyta</taxon>
        <taxon>Magnoliopsida</taxon>
        <taxon>eudicotyledons</taxon>
        <taxon>Gunneridae</taxon>
        <taxon>Pentapetalae</taxon>
        <taxon>asterids</taxon>
        <taxon>lamiids</taxon>
        <taxon>Gentianales</taxon>
        <taxon>Apocynaceae</taxon>
        <taxon>Rauvolfioideae</taxon>
        <taxon>Vinceae</taxon>
        <taxon>Catharanthinae</taxon>
        <taxon>Catharanthus</taxon>
    </lineage>
</organism>
<protein>
    <submittedName>
        <fullName evidence="1">Uncharacterized protein</fullName>
    </submittedName>
</protein>
<name>A0ACC0BUY4_CATRO</name>
<dbReference type="EMBL" id="CM044702">
    <property type="protein sequence ID" value="KAI5676363.1"/>
    <property type="molecule type" value="Genomic_DNA"/>
</dbReference>
<dbReference type="Proteomes" id="UP001060085">
    <property type="component" value="Linkage Group LG02"/>
</dbReference>
<gene>
    <name evidence="1" type="ORF">M9H77_07313</name>
</gene>
<evidence type="ECO:0000313" key="2">
    <source>
        <dbReference type="Proteomes" id="UP001060085"/>
    </source>
</evidence>
<keyword evidence="2" id="KW-1185">Reference proteome</keyword>
<evidence type="ECO:0000313" key="1">
    <source>
        <dbReference type="EMBL" id="KAI5676363.1"/>
    </source>
</evidence>
<reference evidence="2" key="1">
    <citation type="journal article" date="2023" name="Nat. Plants">
        <title>Single-cell RNA sequencing provides a high-resolution roadmap for understanding the multicellular compartmentation of specialized metabolism.</title>
        <authorList>
            <person name="Sun S."/>
            <person name="Shen X."/>
            <person name="Li Y."/>
            <person name="Li Y."/>
            <person name="Wang S."/>
            <person name="Li R."/>
            <person name="Zhang H."/>
            <person name="Shen G."/>
            <person name="Guo B."/>
            <person name="Wei J."/>
            <person name="Xu J."/>
            <person name="St-Pierre B."/>
            <person name="Chen S."/>
            <person name="Sun C."/>
        </authorList>
    </citation>
    <scope>NUCLEOTIDE SEQUENCE [LARGE SCALE GENOMIC DNA]</scope>
</reference>
<sequence length="588" mass="65395">MVPEILPLLLRSCSKTHKLQYRTSLHGLAIKAGLQSVFFCNHILNMYAKCGNLNLAHQLFEEMPERNLVTWSALVSGYDQADKPLMALGLFKKMRTELEPNEFCFASALSSCARLMALRHGQQCHSDSLKLGYSSVSFVYNSLIKMYSKCGQCDDAISVFHSASGVTLVSYNAIITGLVENKQPEIGYEMFKTMRRQGLVPDHFTFMGLLGTCIDSLDFWILAQLHCQTIKLMLDSMTIIGNVLITTYKKFKLIEEAQKVFNLIGEKDVISWNTMIAACSHCDDHVRALGLFREMEKESSQRPDDFTYASLLSASAGLASIRHGKQIHALLIRTRSQADVGIGNALLNMYSKCGSIKHACAVFEQMSCHNLLSLNAMIAGFAYHGLGEKAIEMFGFMKDMGIKPDSVTFIGLLIACSHVGLVDEGQAIFDSMYSIYEIPSNIEHFSCLIDLLGRAGRFGDADKYVKKFHFGDDPVVLGCLLSACRLHGNVITGERLAKRILDLEPVTTSPYVLLSNLYASDGMWGGVAQARKLLKDSGLKKEPGHSLIDVEGFVKKFTIADFSHPRMEEILDILKILSWTGDEELDCY</sequence>
<comment type="caution">
    <text evidence="1">The sequence shown here is derived from an EMBL/GenBank/DDBJ whole genome shotgun (WGS) entry which is preliminary data.</text>
</comment>
<proteinExistence type="predicted"/>